<evidence type="ECO:0000313" key="4">
    <source>
        <dbReference type="EMBL" id="CAG9085090.1"/>
    </source>
</evidence>
<dbReference type="SUPFAM" id="SSF49562">
    <property type="entry name" value="C2 domain (Calcium/lipid-binding domain, CaLB)"/>
    <property type="match status" value="2"/>
</dbReference>
<evidence type="ECO:0000256" key="1">
    <source>
        <dbReference type="SAM" id="Phobius"/>
    </source>
</evidence>
<dbReference type="EMBL" id="CAJFCV020000001">
    <property type="protein sequence ID" value="CAG9085090.1"/>
    <property type="molecule type" value="Genomic_DNA"/>
</dbReference>
<dbReference type="GO" id="GO:0005544">
    <property type="term" value="F:calcium-dependent phospholipid binding"/>
    <property type="evidence" value="ECO:0007669"/>
    <property type="project" value="TreeGrafter"/>
</dbReference>
<dbReference type="Pfam" id="PF00168">
    <property type="entry name" value="C2"/>
    <property type="match status" value="2"/>
</dbReference>
<feature type="transmembrane region" description="Helical" evidence="1">
    <location>
        <begin position="23"/>
        <end position="43"/>
    </location>
</feature>
<dbReference type="GO" id="GO:0005509">
    <property type="term" value="F:calcium ion binding"/>
    <property type="evidence" value="ECO:0007669"/>
    <property type="project" value="TreeGrafter"/>
</dbReference>
<proteinExistence type="predicted"/>
<dbReference type="GO" id="GO:0000149">
    <property type="term" value="F:SNARE binding"/>
    <property type="evidence" value="ECO:0007669"/>
    <property type="project" value="TreeGrafter"/>
</dbReference>
<evidence type="ECO:0000313" key="5">
    <source>
        <dbReference type="Proteomes" id="UP000095284"/>
    </source>
</evidence>
<reference evidence="7" key="1">
    <citation type="submission" date="2016-11" db="UniProtKB">
        <authorList>
            <consortium name="WormBaseParasite"/>
        </authorList>
    </citation>
    <scope>IDENTIFICATION</scope>
</reference>
<dbReference type="AlphaFoldDB" id="A0A1I7S7H2"/>
<dbReference type="GO" id="GO:0098793">
    <property type="term" value="C:presynapse"/>
    <property type="evidence" value="ECO:0007669"/>
    <property type="project" value="GOC"/>
</dbReference>
<accession>A0A1I7S7H2</accession>
<feature type="domain" description="C2" evidence="2">
    <location>
        <begin position="123"/>
        <end position="246"/>
    </location>
</feature>
<dbReference type="OrthoDB" id="67700at2759"/>
<dbReference type="eggNOG" id="KOG1028">
    <property type="taxonomic scope" value="Eukaryota"/>
</dbReference>
<dbReference type="Proteomes" id="UP000659654">
    <property type="component" value="Unassembled WGS sequence"/>
</dbReference>
<reference evidence="4" key="2">
    <citation type="submission" date="2020-08" db="EMBL/GenBank/DDBJ databases">
        <authorList>
            <person name="Kikuchi T."/>
        </authorList>
    </citation>
    <scope>NUCLEOTIDE SEQUENCE</scope>
    <source>
        <strain evidence="3">Ka4C1</strain>
    </source>
</reference>
<dbReference type="GO" id="GO:0005886">
    <property type="term" value="C:plasma membrane"/>
    <property type="evidence" value="ECO:0007669"/>
    <property type="project" value="TreeGrafter"/>
</dbReference>
<keyword evidence="1" id="KW-1133">Transmembrane helix</keyword>
<keyword evidence="1" id="KW-0472">Membrane</keyword>
<dbReference type="SMR" id="A0A1I7S7H2"/>
<dbReference type="PANTHER" id="PTHR10024">
    <property type="entry name" value="SYNAPTOTAGMIN"/>
    <property type="match status" value="1"/>
</dbReference>
<dbReference type="PANTHER" id="PTHR10024:SF369">
    <property type="entry name" value="FI18813P1"/>
    <property type="match status" value="1"/>
</dbReference>
<evidence type="ECO:0000313" key="3">
    <source>
        <dbReference type="EMBL" id="CAD5209756.1"/>
    </source>
</evidence>
<dbReference type="InterPro" id="IPR035892">
    <property type="entry name" value="C2_domain_sf"/>
</dbReference>
<dbReference type="GO" id="GO:0006906">
    <property type="term" value="P:vesicle fusion"/>
    <property type="evidence" value="ECO:0007669"/>
    <property type="project" value="TreeGrafter"/>
</dbReference>
<dbReference type="WBParaSite" id="BXY_0896300.1">
    <property type="protein sequence ID" value="BXY_0896300.1"/>
    <property type="gene ID" value="BXY_0896300"/>
</dbReference>
<name>A0A1I7S7H2_BURXY</name>
<organism evidence="5 7">
    <name type="scientific">Bursaphelenchus xylophilus</name>
    <name type="common">Pinewood nematode worm</name>
    <name type="synonym">Aphelenchoides xylophilus</name>
    <dbReference type="NCBI Taxonomy" id="6326"/>
    <lineage>
        <taxon>Eukaryota</taxon>
        <taxon>Metazoa</taxon>
        <taxon>Ecdysozoa</taxon>
        <taxon>Nematoda</taxon>
        <taxon>Chromadorea</taxon>
        <taxon>Rhabditida</taxon>
        <taxon>Tylenchina</taxon>
        <taxon>Tylenchomorpha</taxon>
        <taxon>Aphelenchoidea</taxon>
        <taxon>Aphelenchoididae</taxon>
        <taxon>Bursaphelenchus</taxon>
    </lineage>
</organism>
<dbReference type="GO" id="GO:0030276">
    <property type="term" value="F:clathrin binding"/>
    <property type="evidence" value="ECO:0007669"/>
    <property type="project" value="TreeGrafter"/>
</dbReference>
<dbReference type="SMART" id="SM00239">
    <property type="entry name" value="C2"/>
    <property type="match status" value="2"/>
</dbReference>
<gene>
    <name evidence="3" type="ORF">BXYJ_LOCUS1594</name>
</gene>
<feature type="domain" description="C2" evidence="2">
    <location>
        <begin position="260"/>
        <end position="401"/>
    </location>
</feature>
<dbReference type="GO" id="GO:0048791">
    <property type="term" value="P:calcium ion-regulated exocytosis of neurotransmitter"/>
    <property type="evidence" value="ECO:0007669"/>
    <property type="project" value="TreeGrafter"/>
</dbReference>
<dbReference type="GO" id="GO:0001786">
    <property type="term" value="F:phosphatidylserine binding"/>
    <property type="evidence" value="ECO:0007669"/>
    <property type="project" value="TreeGrafter"/>
</dbReference>
<evidence type="ECO:0000313" key="7">
    <source>
        <dbReference type="WBParaSite" id="BXY_0896300.1"/>
    </source>
</evidence>
<keyword evidence="1" id="KW-0812">Transmembrane</keyword>
<dbReference type="GO" id="GO:0070382">
    <property type="term" value="C:exocytic vesicle"/>
    <property type="evidence" value="ECO:0007669"/>
    <property type="project" value="TreeGrafter"/>
</dbReference>
<evidence type="ECO:0000259" key="2">
    <source>
        <dbReference type="PROSITE" id="PS50004"/>
    </source>
</evidence>
<dbReference type="EMBL" id="CAJFDI010000001">
    <property type="protein sequence ID" value="CAD5209756.1"/>
    <property type="molecule type" value="Genomic_DNA"/>
</dbReference>
<dbReference type="Gene3D" id="2.60.40.150">
    <property type="entry name" value="C2 domain"/>
    <property type="match status" value="2"/>
</dbReference>
<sequence>MGVSGRHKADGSPRHIISIESQILAISCGFIALIVASAIFVAIRRQRGRRLSRDCSPLISHAALKPNYLKGERLPDRSAFPIQSPGSGSSSSPQCTPMTPYSSFVTQNVLMANKAETAEDYNDRGSISLNMNFDQTSNTLQLSILACHNLPNLTNERGQCALNPYVKLRVLPDNHHRVKTRVLRGTQNPFYDEQFTLYGLNAEKLESYTLHLAVLGSDPYSRDTVLGEAFYNLRDANFSESSEKLNLDLKLSPRPCYNDLHAEVLVSISYNSHSNNLNVAIIKMKDLPVFNGMGQIDAYAKIYLLLDGQRVAKQKTHVKKKSNEPVFNESFSFEIPSINGEAGHRLRSAEEMLSSLSLEVMVLNHDGVTRNEIVGQCFIGPRSEHWKAMIEGNGQQVADWHKVNPI</sequence>
<dbReference type="InterPro" id="IPR000008">
    <property type="entry name" value="C2_dom"/>
</dbReference>
<protein>
    <submittedName>
        <fullName evidence="3">(pine wood nematode) hypothetical protein</fullName>
    </submittedName>
</protein>
<dbReference type="GO" id="GO:0030424">
    <property type="term" value="C:axon"/>
    <property type="evidence" value="ECO:0007669"/>
    <property type="project" value="TreeGrafter"/>
</dbReference>
<evidence type="ECO:0000313" key="6">
    <source>
        <dbReference type="Proteomes" id="UP000659654"/>
    </source>
</evidence>
<dbReference type="PROSITE" id="PS50004">
    <property type="entry name" value="C2"/>
    <property type="match status" value="2"/>
</dbReference>
<keyword evidence="6" id="KW-1185">Reference proteome</keyword>
<dbReference type="Proteomes" id="UP000582659">
    <property type="component" value="Unassembled WGS sequence"/>
</dbReference>
<dbReference type="Proteomes" id="UP000095284">
    <property type="component" value="Unplaced"/>
</dbReference>